<dbReference type="Pfam" id="PF19627">
    <property type="entry name" value="ADNP_N"/>
    <property type="match status" value="1"/>
</dbReference>
<evidence type="ECO:0000256" key="4">
    <source>
        <dbReference type="ARBA" id="ARBA00022833"/>
    </source>
</evidence>
<feature type="compositionally biased region" description="Basic residues" evidence="11">
    <location>
        <begin position="225"/>
        <end position="234"/>
    </location>
</feature>
<keyword evidence="4" id="KW-0862">Zinc</keyword>
<dbReference type="Pfam" id="PF02033">
    <property type="entry name" value="RBFA"/>
    <property type="match status" value="1"/>
</dbReference>
<dbReference type="InterPro" id="IPR045762">
    <property type="entry name" value="ADNP_Znf"/>
</dbReference>
<evidence type="ECO:0000313" key="14">
    <source>
        <dbReference type="Proteomes" id="UP001145742"/>
    </source>
</evidence>
<dbReference type="GO" id="GO:0003677">
    <property type="term" value="F:DNA binding"/>
    <property type="evidence" value="ECO:0007669"/>
    <property type="project" value="UniProtKB-KW"/>
</dbReference>
<dbReference type="PANTHER" id="PTHR15740:SF2">
    <property type="entry name" value="ACTIVITY-DEPENDENT NEUROPROTECTOR HOMEOBOX PROTEIN 2"/>
    <property type="match status" value="1"/>
</dbReference>
<evidence type="ECO:0000256" key="10">
    <source>
        <dbReference type="PROSITE-ProRule" id="PRU00042"/>
    </source>
</evidence>
<dbReference type="PROSITE" id="PS00028">
    <property type="entry name" value="ZINC_FINGER_C2H2_1"/>
    <property type="match status" value="1"/>
</dbReference>
<dbReference type="PANTHER" id="PTHR15740">
    <property type="entry name" value="NEUROPROTECTIVE PEPTIDE-CONTAINING PROTEIN"/>
    <property type="match status" value="1"/>
</dbReference>
<dbReference type="CDD" id="cd00086">
    <property type="entry name" value="homeodomain"/>
    <property type="match status" value="1"/>
</dbReference>
<feature type="region of interest" description="Disordered" evidence="11">
    <location>
        <begin position="155"/>
        <end position="182"/>
    </location>
</feature>
<feature type="region of interest" description="Disordered" evidence="11">
    <location>
        <begin position="225"/>
        <end position="244"/>
    </location>
</feature>
<evidence type="ECO:0000313" key="13">
    <source>
        <dbReference type="EMBL" id="KAJ7415057.1"/>
    </source>
</evidence>
<keyword evidence="1" id="KW-0479">Metal-binding</keyword>
<gene>
    <name evidence="13" type="primary">ADNP2</name>
    <name evidence="13" type="ORF">WISP_79974</name>
</gene>
<keyword evidence="2" id="KW-0677">Repeat</keyword>
<dbReference type="InterPro" id="IPR001356">
    <property type="entry name" value="HD"/>
</dbReference>
<evidence type="ECO:0000256" key="3">
    <source>
        <dbReference type="ARBA" id="ARBA00022771"/>
    </source>
</evidence>
<proteinExistence type="predicted"/>
<evidence type="ECO:0000259" key="12">
    <source>
        <dbReference type="PROSITE" id="PS50157"/>
    </source>
</evidence>
<protein>
    <submittedName>
        <fullName evidence="13">ADNP homeobox protein 2</fullName>
    </submittedName>
</protein>
<keyword evidence="9" id="KW-0539">Nucleus</keyword>
<reference evidence="13" key="1">
    <citation type="submission" date="2019-10" db="EMBL/GenBank/DDBJ databases">
        <authorList>
            <person name="Soares A.E.R."/>
            <person name="Aleixo A."/>
            <person name="Schneider P."/>
            <person name="Miyaki C.Y."/>
            <person name="Schneider M.P."/>
            <person name="Mello C."/>
            <person name="Vasconcelos A.T.R."/>
        </authorList>
    </citation>
    <scope>NUCLEOTIDE SEQUENCE</scope>
    <source>
        <tissue evidence="13">Muscle</tissue>
    </source>
</reference>
<organism evidence="13 14">
    <name type="scientific">Willisornis vidua</name>
    <name type="common">Xingu scale-backed antbird</name>
    <dbReference type="NCBI Taxonomy" id="1566151"/>
    <lineage>
        <taxon>Eukaryota</taxon>
        <taxon>Metazoa</taxon>
        <taxon>Chordata</taxon>
        <taxon>Craniata</taxon>
        <taxon>Vertebrata</taxon>
        <taxon>Euteleostomi</taxon>
        <taxon>Archelosauria</taxon>
        <taxon>Archosauria</taxon>
        <taxon>Dinosauria</taxon>
        <taxon>Saurischia</taxon>
        <taxon>Theropoda</taxon>
        <taxon>Coelurosauria</taxon>
        <taxon>Aves</taxon>
        <taxon>Neognathae</taxon>
        <taxon>Neoaves</taxon>
        <taxon>Telluraves</taxon>
        <taxon>Australaves</taxon>
        <taxon>Passeriformes</taxon>
        <taxon>Thamnophilidae</taxon>
        <taxon>Willisornis</taxon>
    </lineage>
</organism>
<dbReference type="InterPro" id="IPR038861">
    <property type="entry name" value="ADNP/ADNP2"/>
</dbReference>
<dbReference type="InterPro" id="IPR015946">
    <property type="entry name" value="KH_dom-like_a/b"/>
</dbReference>
<evidence type="ECO:0000256" key="8">
    <source>
        <dbReference type="ARBA" id="ARBA00023163"/>
    </source>
</evidence>
<dbReference type="PROSITE" id="PS50157">
    <property type="entry name" value="ZINC_FINGER_C2H2_2"/>
    <property type="match status" value="1"/>
</dbReference>
<dbReference type="InterPro" id="IPR013087">
    <property type="entry name" value="Znf_C2H2_type"/>
</dbReference>
<keyword evidence="5" id="KW-0805">Transcription regulation</keyword>
<accession>A0ABQ9DAC8</accession>
<evidence type="ECO:0000256" key="5">
    <source>
        <dbReference type="ARBA" id="ARBA00023015"/>
    </source>
</evidence>
<keyword evidence="8" id="KW-0804">Transcription</keyword>
<feature type="domain" description="C2H2-type" evidence="12">
    <location>
        <begin position="1000"/>
        <end position="1028"/>
    </location>
</feature>
<keyword evidence="3 10" id="KW-0863">Zinc-finger</keyword>
<evidence type="ECO:0000256" key="11">
    <source>
        <dbReference type="SAM" id="MobiDB-lite"/>
    </source>
</evidence>
<dbReference type="Gene3D" id="3.30.300.20">
    <property type="match status" value="1"/>
</dbReference>
<dbReference type="Gene3D" id="3.30.160.60">
    <property type="entry name" value="Classic Zinc Finger"/>
    <property type="match status" value="1"/>
</dbReference>
<evidence type="ECO:0000256" key="6">
    <source>
        <dbReference type="ARBA" id="ARBA00023125"/>
    </source>
</evidence>
<sequence>MLYKPTKLGTLMNNEQTKTRKEDNIRCRVLNGLIHKAMSQMVITSEVSQEFYDLKLEICKASAKATSCVEPLWLHHEVSLSSNFSACRVYWNHAATTEKESYVESVLQKSAPRIRYLLKSQQILGNVPPIIFVKDKEAAAVKEIEDLLAIADFGPPEEDEIPENDSSKLFSSATQSSDPPMRSNLFGIDHELLNKQIMDYKRLKVSRHTESIPWTEEQEQQLSKIQKKIKKRKPKNSDDDDVTPQKYLLDRYEADYWDNNTESVSDYDLEDELVEELSDQEKGKEVPLIPYTQCQVIRDRLKALSFQEKCKMFQIPVQNLDNVRKARKKVKDILVDLGLDNCREFLKNLQSFDAGESYFCNTSWSDVSPWEPVGKRKRYRTKPYCCSLCKFSSKLLTSFKNHLHRYHEDEEEQEMVVSCPKCAFASHPKVVGKHIRMFHSSNKRIQNYTVSILDGMKQFKSDVINFTCLKCHFTDTLYYNMKKHVLMNHFKNLISVYFGEKSDDSTANSIEYYCKKCNASANSPDSLMYHILTAETHRDLENKLRSVISERIKKPGQTTIAPKPLQSVALAPPSAGPAVVPAGSITAPACIQLAFPQNNQNQSAVQPNAVQNTVGPLTVPSASGSLPHTTSAPVVTPSHVTLVPSNPPVGQNNISIPPSPSQPIIVSHGLPLNHSVGTINGTVAPAVLPLNQPVSPGLFPVNQPIGTINGPVPAGTLPVTQHVSPVNQPVVPGVLPVNQPVAPGVLSVNQSLGNMNRPIDPRVFPVAQTVGSGVLQLNQPVASGVVPVRPSVGPGFLQLNQPVAPAVIPVNQPVQPPVSQNATFLTAGPILRQLIPTGKQVNGIPTYTLAPVSVTLPVPPGGGVATVTPPQVPIQLMQSGSVAQLSQSPAGAPSPPMVLTSENVSLQASPPGPETSQAIRQAKQWKTCPVCNELFPSNVYEVHMEVAHKPREVKVEIPEPDKLAACAPFLRMTEKTIRCYACKCFLCEEELMKHLFMHGLSCLFCTGTFYDLKSLLEHNKTRHSGRKQLHANYSNRGFQLVNDAQGDLVFPHFDFNTVLPNEDMGEREVHMAVLVGINSTILVPVYIKVKPQTAEANRRCTRKMFTCPFCLGTFAGKETYEKHLKERHHIMPTVHTILKSPAFKCIHCCGVYTGNMTLTAIAVHLLRCRSAPKDKDTNSSLKMQLERTEREELLFVNGEKHVSLILKRRQSDSCFVAEDQRSKEQQPLSLSAGIALSPEKEVSSGVVPFKRQKMRTEMRKLPSSEDLRFLAVDPNQYDHNSYEAQKQFLSDYFHKRPYPSKKEMELLSLLLYAWKIDVASVFGKMRNKCLRAIKNLQPSVLLGFSVSELKTVKHSLNLSGEPLNNEPLDM</sequence>
<dbReference type="InterPro" id="IPR000238">
    <property type="entry name" value="RbfA"/>
</dbReference>
<comment type="caution">
    <text evidence="13">The sequence shown here is derived from an EMBL/GenBank/DDBJ whole genome shotgun (WGS) entry which is preliminary data.</text>
</comment>
<dbReference type="Proteomes" id="UP001145742">
    <property type="component" value="Unassembled WGS sequence"/>
</dbReference>
<evidence type="ECO:0000256" key="1">
    <source>
        <dbReference type="ARBA" id="ARBA00022723"/>
    </source>
</evidence>
<dbReference type="SMART" id="SM00355">
    <property type="entry name" value="ZnF_C2H2"/>
    <property type="match status" value="7"/>
</dbReference>
<keyword evidence="14" id="KW-1185">Reference proteome</keyword>
<keyword evidence="6 13" id="KW-0238">DNA-binding</keyword>
<dbReference type="EMBL" id="WHWB01034000">
    <property type="protein sequence ID" value="KAJ7415057.1"/>
    <property type="molecule type" value="Genomic_DNA"/>
</dbReference>
<evidence type="ECO:0000256" key="2">
    <source>
        <dbReference type="ARBA" id="ARBA00022737"/>
    </source>
</evidence>
<evidence type="ECO:0000256" key="7">
    <source>
        <dbReference type="ARBA" id="ARBA00023155"/>
    </source>
</evidence>
<keyword evidence="7 13" id="KW-0371">Homeobox</keyword>
<dbReference type="SUPFAM" id="SSF89919">
    <property type="entry name" value="Ribosome-binding factor A, RbfA"/>
    <property type="match status" value="1"/>
</dbReference>
<dbReference type="InterPro" id="IPR023799">
    <property type="entry name" value="RbfA_dom_sf"/>
</dbReference>
<evidence type="ECO:0000256" key="9">
    <source>
        <dbReference type="ARBA" id="ARBA00023242"/>
    </source>
</evidence>
<name>A0ABQ9DAC8_9PASS</name>
<feature type="compositionally biased region" description="Polar residues" evidence="11">
    <location>
        <begin position="167"/>
        <end position="178"/>
    </location>
</feature>